<dbReference type="Gene3D" id="1.25.40.390">
    <property type="match status" value="1"/>
</dbReference>
<protein>
    <submittedName>
        <fullName evidence="2">SusD/RagB family nutrient-binding outer membrane lipoprotein</fullName>
    </submittedName>
</protein>
<dbReference type="SUPFAM" id="SSF48452">
    <property type="entry name" value="TPR-like"/>
    <property type="match status" value="1"/>
</dbReference>
<dbReference type="Proteomes" id="UP000246099">
    <property type="component" value="Chromosome"/>
</dbReference>
<dbReference type="InterPro" id="IPR011990">
    <property type="entry name" value="TPR-like_helical_dom_sf"/>
</dbReference>
<feature type="chain" id="PRO_5047316699" evidence="1">
    <location>
        <begin position="20"/>
        <end position="483"/>
    </location>
</feature>
<dbReference type="RefSeq" id="WP_119077948.1">
    <property type="nucleotide sequence ID" value="NZ_CP029600.1"/>
</dbReference>
<name>A0ABM6WCR9_9BACT</name>
<keyword evidence="3" id="KW-1185">Reference proteome</keyword>
<dbReference type="PROSITE" id="PS51257">
    <property type="entry name" value="PROKAR_LIPOPROTEIN"/>
    <property type="match status" value="1"/>
</dbReference>
<dbReference type="Pfam" id="PF12771">
    <property type="entry name" value="SusD-like_2"/>
    <property type="match status" value="1"/>
</dbReference>
<evidence type="ECO:0000313" key="2">
    <source>
        <dbReference type="EMBL" id="AWO01740.1"/>
    </source>
</evidence>
<proteinExistence type="predicted"/>
<evidence type="ECO:0000256" key="1">
    <source>
        <dbReference type="SAM" id="SignalP"/>
    </source>
</evidence>
<gene>
    <name evidence="2" type="ORF">DLD77_08530</name>
</gene>
<accession>A0ABM6WCR9</accession>
<reference evidence="2 3" key="1">
    <citation type="submission" date="2018-05" db="EMBL/GenBank/DDBJ databases">
        <title>Chitinophaga sp. nov., isolated from rhizosphere soil of Alhagi.</title>
        <authorList>
            <person name="Liu Y."/>
        </authorList>
    </citation>
    <scope>NUCLEOTIDE SEQUENCE [LARGE SCALE GENOMIC DNA]</scope>
    <source>
        <strain evidence="2 3">T22</strain>
    </source>
</reference>
<dbReference type="EMBL" id="CP029600">
    <property type="protein sequence ID" value="AWO01740.1"/>
    <property type="molecule type" value="Genomic_DNA"/>
</dbReference>
<dbReference type="InterPro" id="IPR041662">
    <property type="entry name" value="SusD-like_2"/>
</dbReference>
<sequence length="483" mass="52523">MKKVNLKIAILALTIAALGTGCSKFLDVNDNPNQPTEADVRLLLPSAQAATSHVLSNQYGIQAGIWGQYWTQSPFSSQYKSTDRYLTSASSMDRPWSILWSGGLQDYQSVITNAGQYTQQAAIAYILKAYTFQMLTDAFGDIPLSEALKGGDSLNVGYDSQAAVYDSIFVWIDKGLGMIEPTNPYKPTSEDLIFGGDMEQWTRFGNTLKLRAYLRVFKAATSKAQAGIQALQGKPFLEKDARINYTTNGGNENPMFSEILGLGRTQNLVASSTAIDAFTANLDPRRSAFYTVVTNTYNGVDIDTIVGIPQGTYDDIPDFSISFPSAATGGLGADNNSASAPVRFMSASESYFLQAEAVVRGWLTGNAQDLFVKGIEASFAAYGLSAEAANYIATAPAAQWPAGTEAQVKAIITQKYFAMTGNQTFEGWTEWRRTGYPDFFVPSAVGELAGKFPQRFPYPNSEATTNAKSPDMVDLDVPVWWAE</sequence>
<keyword evidence="2" id="KW-0449">Lipoprotein</keyword>
<organism evidence="2 3">
    <name type="scientific">Chitinophaga alhagiae</name>
    <dbReference type="NCBI Taxonomy" id="2203219"/>
    <lineage>
        <taxon>Bacteria</taxon>
        <taxon>Pseudomonadati</taxon>
        <taxon>Bacteroidota</taxon>
        <taxon>Chitinophagia</taxon>
        <taxon>Chitinophagales</taxon>
        <taxon>Chitinophagaceae</taxon>
        <taxon>Chitinophaga</taxon>
    </lineage>
</organism>
<keyword evidence="1" id="KW-0732">Signal</keyword>
<evidence type="ECO:0000313" key="3">
    <source>
        <dbReference type="Proteomes" id="UP000246099"/>
    </source>
</evidence>
<feature type="signal peptide" evidence="1">
    <location>
        <begin position="1"/>
        <end position="19"/>
    </location>
</feature>